<reference evidence="2" key="1">
    <citation type="submission" date="2020-07" db="EMBL/GenBank/DDBJ databases">
        <title>Huge and variable diversity of episymbiotic CPR bacteria and DPANN archaea in groundwater ecosystems.</title>
        <authorList>
            <person name="He C.Y."/>
            <person name="Keren R."/>
            <person name="Whittaker M."/>
            <person name="Farag I.F."/>
            <person name="Doudna J."/>
            <person name="Cate J.H.D."/>
            <person name="Banfield J.F."/>
        </authorList>
    </citation>
    <scope>NUCLEOTIDE SEQUENCE</scope>
    <source>
        <strain evidence="2">NC_groundwater_1296_Ag_S-0.2um_52_80</strain>
    </source>
</reference>
<keyword evidence="1" id="KW-1277">Toxin-antitoxin system</keyword>
<organism evidence="2 3">
    <name type="scientific">Candidatus Iainarchaeum sp</name>
    <dbReference type="NCBI Taxonomy" id="3101447"/>
    <lineage>
        <taxon>Archaea</taxon>
        <taxon>Candidatus Iainarchaeota</taxon>
        <taxon>Candidatus Iainarchaeia</taxon>
        <taxon>Candidatus Iainarchaeales</taxon>
        <taxon>Candidatus Iainarchaeaceae</taxon>
        <taxon>Candidatus Iainarchaeum</taxon>
    </lineage>
</organism>
<sequence>MASQNISVKQEAYDFLRSRKGRDRSFSDVILEFKEMGADKKGSPEAVMKFFGVLKGKGIDWKEKEKRMAEFRAEVERRLA</sequence>
<evidence type="ECO:0000313" key="3">
    <source>
        <dbReference type="Proteomes" id="UP000732298"/>
    </source>
</evidence>
<dbReference type="EMBL" id="JACQPB010000041">
    <property type="protein sequence ID" value="MBI4210781.1"/>
    <property type="molecule type" value="Genomic_DNA"/>
</dbReference>
<protein>
    <submittedName>
        <fullName evidence="2">Antitoxin VapB family protein</fullName>
    </submittedName>
</protein>
<accession>A0A8T3YPV8</accession>
<dbReference type="InterPro" id="IPR003847">
    <property type="entry name" value="Put_antitoxin"/>
</dbReference>
<dbReference type="Pfam" id="PF02697">
    <property type="entry name" value="VAPB_antitox"/>
    <property type="match status" value="1"/>
</dbReference>
<proteinExistence type="predicted"/>
<evidence type="ECO:0000313" key="2">
    <source>
        <dbReference type="EMBL" id="MBI4210781.1"/>
    </source>
</evidence>
<comment type="caution">
    <text evidence="2">The sequence shown here is derived from an EMBL/GenBank/DDBJ whole genome shotgun (WGS) entry which is preliminary data.</text>
</comment>
<dbReference type="AlphaFoldDB" id="A0A8T3YPV8"/>
<name>A0A8T3YPV8_9ARCH</name>
<evidence type="ECO:0000256" key="1">
    <source>
        <dbReference type="ARBA" id="ARBA00022649"/>
    </source>
</evidence>
<dbReference type="Proteomes" id="UP000732298">
    <property type="component" value="Unassembled WGS sequence"/>
</dbReference>
<gene>
    <name evidence="2" type="ORF">HY544_04720</name>
</gene>